<evidence type="ECO:0000256" key="1">
    <source>
        <dbReference type="SAM" id="MobiDB-lite"/>
    </source>
</evidence>
<comment type="caution">
    <text evidence="2">The sequence shown here is derived from an EMBL/GenBank/DDBJ whole genome shotgun (WGS) entry which is preliminary data.</text>
</comment>
<sequence>MKVDGGKGEIAALEAKGVATILDEAFSKPSVPQKSTSKSKYDDKEIEDSASSASNSSSDTPRSKLNLPDISAGSISSVAMPVMTTNALAMEEQLAILKKIIEALCKTMQDRDVQMASMMSKLESLGESNQVADNLPK</sequence>
<organism evidence="2 3">
    <name type="scientific">Actinidia rufa</name>
    <dbReference type="NCBI Taxonomy" id="165716"/>
    <lineage>
        <taxon>Eukaryota</taxon>
        <taxon>Viridiplantae</taxon>
        <taxon>Streptophyta</taxon>
        <taxon>Embryophyta</taxon>
        <taxon>Tracheophyta</taxon>
        <taxon>Spermatophyta</taxon>
        <taxon>Magnoliopsida</taxon>
        <taxon>eudicotyledons</taxon>
        <taxon>Gunneridae</taxon>
        <taxon>Pentapetalae</taxon>
        <taxon>asterids</taxon>
        <taxon>Ericales</taxon>
        <taxon>Actinidiaceae</taxon>
        <taxon>Actinidia</taxon>
    </lineage>
</organism>
<feature type="compositionally biased region" description="Low complexity" evidence="1">
    <location>
        <begin position="49"/>
        <end position="58"/>
    </location>
</feature>
<feature type="region of interest" description="Disordered" evidence="1">
    <location>
        <begin position="24"/>
        <end position="69"/>
    </location>
</feature>
<evidence type="ECO:0000313" key="2">
    <source>
        <dbReference type="EMBL" id="GFZ21692.1"/>
    </source>
</evidence>
<reference evidence="2 3" key="1">
    <citation type="submission" date="2019-07" db="EMBL/GenBank/DDBJ databases">
        <title>De Novo Assembly of kiwifruit Actinidia rufa.</title>
        <authorList>
            <person name="Sugita-Konishi S."/>
            <person name="Sato K."/>
            <person name="Mori E."/>
            <person name="Abe Y."/>
            <person name="Kisaki G."/>
            <person name="Hamano K."/>
            <person name="Suezawa K."/>
            <person name="Otani M."/>
            <person name="Fukuda T."/>
            <person name="Manabe T."/>
            <person name="Gomi K."/>
            <person name="Tabuchi M."/>
            <person name="Akimitsu K."/>
            <person name="Kataoka I."/>
        </authorList>
    </citation>
    <scope>NUCLEOTIDE SEQUENCE [LARGE SCALE GENOMIC DNA]</scope>
    <source>
        <strain evidence="3">cv. Fuchu</strain>
    </source>
</reference>
<dbReference type="OrthoDB" id="1729438at2759"/>
<name>A0A7J0HF60_9ERIC</name>
<evidence type="ECO:0000313" key="3">
    <source>
        <dbReference type="Proteomes" id="UP000585474"/>
    </source>
</evidence>
<accession>A0A7J0HF60</accession>
<dbReference type="EMBL" id="BJWL01000029">
    <property type="protein sequence ID" value="GFZ21692.1"/>
    <property type="molecule type" value="Genomic_DNA"/>
</dbReference>
<dbReference type="AlphaFoldDB" id="A0A7J0HF60"/>
<keyword evidence="3" id="KW-1185">Reference proteome</keyword>
<gene>
    <name evidence="2" type="ORF">Acr_29g0008540</name>
</gene>
<proteinExistence type="predicted"/>
<dbReference type="Proteomes" id="UP000585474">
    <property type="component" value="Unassembled WGS sequence"/>
</dbReference>
<protein>
    <submittedName>
        <fullName evidence="2">Uncharacterized protein</fullName>
    </submittedName>
</protein>